<dbReference type="PANTHER" id="PTHR48106:SF13">
    <property type="entry name" value="QUINONE OXIDOREDUCTASE-RELATED"/>
    <property type="match status" value="1"/>
</dbReference>
<dbReference type="GO" id="GO:0008270">
    <property type="term" value="F:zinc ion binding"/>
    <property type="evidence" value="ECO:0007669"/>
    <property type="project" value="InterPro"/>
</dbReference>
<dbReference type="SMART" id="SM00829">
    <property type="entry name" value="PKS_ER"/>
    <property type="match status" value="1"/>
</dbReference>
<evidence type="ECO:0000256" key="3">
    <source>
        <dbReference type="ARBA" id="ARBA00023002"/>
    </source>
</evidence>
<dbReference type="InterPro" id="IPR013149">
    <property type="entry name" value="ADH-like_C"/>
</dbReference>
<keyword evidence="2" id="KW-0521">NADP</keyword>
<dbReference type="EC" id="1.6.5.5" evidence="4"/>
<dbReference type="NCBIfam" id="NF008024">
    <property type="entry name" value="PRK10754.1"/>
    <property type="match status" value="1"/>
</dbReference>
<dbReference type="GO" id="GO:0035925">
    <property type="term" value="F:mRNA 3'-UTR AU-rich region binding"/>
    <property type="evidence" value="ECO:0007669"/>
    <property type="project" value="TreeGrafter"/>
</dbReference>
<dbReference type="AlphaFoldDB" id="A0A022PKU1"/>
<dbReference type="GO" id="GO:0003960">
    <property type="term" value="F:quinone reductase (NADPH) activity"/>
    <property type="evidence" value="ECO:0007669"/>
    <property type="project" value="UniProtKB-EC"/>
</dbReference>
<dbReference type="GO" id="GO:0005829">
    <property type="term" value="C:cytosol"/>
    <property type="evidence" value="ECO:0007669"/>
    <property type="project" value="TreeGrafter"/>
</dbReference>
<dbReference type="PANTHER" id="PTHR48106">
    <property type="entry name" value="QUINONE OXIDOREDUCTASE PIG3-RELATED"/>
    <property type="match status" value="1"/>
</dbReference>
<dbReference type="EMBL" id="JFGV01000022">
    <property type="protein sequence ID" value="EYU15588.1"/>
    <property type="molecule type" value="Genomic_DNA"/>
</dbReference>
<dbReference type="Pfam" id="PF08240">
    <property type="entry name" value="ADH_N"/>
    <property type="match status" value="1"/>
</dbReference>
<dbReference type="PATRIC" id="fig|1393736.3.peg.1870"/>
<comment type="caution">
    <text evidence="8">The sequence shown here is derived from an EMBL/GenBank/DDBJ whole genome shotgun (WGS) entry which is preliminary data.</text>
</comment>
<comment type="catalytic activity">
    <reaction evidence="5">
        <text>2 a quinone + NADPH + H(+) = 2 a 1,4-benzosemiquinone + NADP(+)</text>
        <dbReference type="Rhea" id="RHEA:14269"/>
        <dbReference type="ChEBI" id="CHEBI:15378"/>
        <dbReference type="ChEBI" id="CHEBI:57783"/>
        <dbReference type="ChEBI" id="CHEBI:58349"/>
        <dbReference type="ChEBI" id="CHEBI:132124"/>
        <dbReference type="ChEBI" id="CHEBI:134225"/>
        <dbReference type="EC" id="1.6.5.5"/>
    </reaction>
</comment>
<protein>
    <recommendedName>
        <fullName evidence="4">NADPH:quinone reductase</fullName>
        <ecNumber evidence="4">1.6.5.5</ecNumber>
    </recommendedName>
    <alternativeName>
        <fullName evidence="6">Zeta-crystallin homolog protein</fullName>
    </alternativeName>
</protein>
<organism evidence="8 9">
    <name type="scientific">Photorhabdus aegyptia</name>
    <dbReference type="NCBI Taxonomy" id="2805098"/>
    <lineage>
        <taxon>Bacteria</taxon>
        <taxon>Pseudomonadati</taxon>
        <taxon>Pseudomonadota</taxon>
        <taxon>Gammaproteobacteria</taxon>
        <taxon>Enterobacterales</taxon>
        <taxon>Morganellaceae</taxon>
        <taxon>Photorhabdus</taxon>
    </lineage>
</organism>
<dbReference type="InterPro" id="IPR036291">
    <property type="entry name" value="NAD(P)-bd_dom_sf"/>
</dbReference>
<keyword evidence="3 8" id="KW-0560">Oxidoreductase</keyword>
<dbReference type="InterPro" id="IPR002364">
    <property type="entry name" value="Quin_OxRdtase/zeta-crystal_CS"/>
</dbReference>
<dbReference type="InterPro" id="IPR011032">
    <property type="entry name" value="GroES-like_sf"/>
</dbReference>
<dbReference type="InterPro" id="IPR020843">
    <property type="entry name" value="ER"/>
</dbReference>
<dbReference type="InterPro" id="IPR013154">
    <property type="entry name" value="ADH-like_N"/>
</dbReference>
<name>A0A022PKU1_9GAMM</name>
<evidence type="ECO:0000256" key="4">
    <source>
        <dbReference type="ARBA" id="ARBA00038919"/>
    </source>
</evidence>
<dbReference type="PROSITE" id="PS01162">
    <property type="entry name" value="QOR_ZETA_CRYSTAL"/>
    <property type="match status" value="1"/>
</dbReference>
<dbReference type="CDD" id="cd05286">
    <property type="entry name" value="QOR2"/>
    <property type="match status" value="1"/>
</dbReference>
<dbReference type="RefSeq" id="WP_036778099.1">
    <property type="nucleotide sequence ID" value="NZ_CAWLTM010000093.1"/>
</dbReference>
<dbReference type="Proteomes" id="UP000023464">
    <property type="component" value="Unassembled WGS sequence"/>
</dbReference>
<accession>A0A022PKU1</accession>
<sequence>MAKHIEFSSIGSPEVLQYCEFTPKAPADDEVQVENRAIGINYIDTYIRSGLYPPAQLPSGLGTEAAGVVTKVGSAVTTIKVGDRVVYAQSTLGAYSEVHNVAENKVAVLPDTISFEQAAASFLKGLTVYYLLRRTYKIQSGEPFLFHAAAGGVGLIACQWAKALGAKLIGTVGSEEKVQRAKDAGAWQVINYNRENIVERVYEITNGEKVGVVYDSVGKSTWLDSLDCLKRHGLMVSFGNASGPVTGVDLGILNQKGSLFVTRPSIAGYISTREELDEASKELFDLIASGKINVDVPENQKFPLSEATRAHQILESRATQGSSLLIP</sequence>
<gene>
    <name evidence="8" type="ORF">BA1DRAFT_01845</name>
</gene>
<evidence type="ECO:0000313" key="8">
    <source>
        <dbReference type="EMBL" id="EYU15588.1"/>
    </source>
</evidence>
<dbReference type="GO" id="GO:0070402">
    <property type="term" value="F:NADPH binding"/>
    <property type="evidence" value="ECO:0007669"/>
    <property type="project" value="TreeGrafter"/>
</dbReference>
<feature type="domain" description="Enoyl reductase (ER)" evidence="7">
    <location>
        <begin position="11"/>
        <end position="325"/>
    </location>
</feature>
<reference evidence="8 9" key="1">
    <citation type="submission" date="2014-03" db="EMBL/GenBank/DDBJ databases">
        <title>Draft Genome of Photorhabdus luminescens BA1, an Egyptian Isolate.</title>
        <authorList>
            <person name="Ghazal S."/>
            <person name="Hurst S.G.IV."/>
            <person name="Morris K."/>
            <person name="Thomas K."/>
            <person name="Tisa L.S."/>
        </authorList>
    </citation>
    <scope>NUCLEOTIDE SEQUENCE [LARGE SCALE GENOMIC DNA]</scope>
    <source>
        <strain evidence="8 9">BA1</strain>
    </source>
</reference>
<evidence type="ECO:0000256" key="6">
    <source>
        <dbReference type="ARBA" id="ARBA00080049"/>
    </source>
</evidence>
<proteinExistence type="inferred from homology"/>
<dbReference type="Pfam" id="PF00107">
    <property type="entry name" value="ADH_zinc_N"/>
    <property type="match status" value="1"/>
</dbReference>
<evidence type="ECO:0000256" key="2">
    <source>
        <dbReference type="ARBA" id="ARBA00022857"/>
    </source>
</evidence>
<evidence type="ECO:0000313" key="9">
    <source>
        <dbReference type="Proteomes" id="UP000023464"/>
    </source>
</evidence>
<dbReference type="Gene3D" id="3.90.180.10">
    <property type="entry name" value="Medium-chain alcohol dehydrogenases, catalytic domain"/>
    <property type="match status" value="1"/>
</dbReference>
<dbReference type="InterPro" id="IPR047618">
    <property type="entry name" value="QOR-like"/>
</dbReference>
<dbReference type="Gene3D" id="3.40.50.720">
    <property type="entry name" value="NAD(P)-binding Rossmann-like Domain"/>
    <property type="match status" value="1"/>
</dbReference>
<evidence type="ECO:0000256" key="1">
    <source>
        <dbReference type="ARBA" id="ARBA00010371"/>
    </source>
</evidence>
<comment type="similarity">
    <text evidence="1">Belongs to the zinc-containing alcohol dehydrogenase family. Quinone oxidoreductase subfamily.</text>
</comment>
<dbReference type="FunFam" id="3.40.50.720:FF:000053">
    <property type="entry name" value="Quinone oxidoreductase 1"/>
    <property type="match status" value="1"/>
</dbReference>
<dbReference type="SUPFAM" id="SSF50129">
    <property type="entry name" value="GroES-like"/>
    <property type="match status" value="1"/>
</dbReference>
<evidence type="ECO:0000256" key="5">
    <source>
        <dbReference type="ARBA" id="ARBA00048980"/>
    </source>
</evidence>
<keyword evidence="9" id="KW-1185">Reference proteome</keyword>
<evidence type="ECO:0000259" key="7">
    <source>
        <dbReference type="SMART" id="SM00829"/>
    </source>
</evidence>
<dbReference type="SUPFAM" id="SSF51735">
    <property type="entry name" value="NAD(P)-binding Rossmann-fold domains"/>
    <property type="match status" value="1"/>
</dbReference>